<evidence type="ECO:0000313" key="1">
    <source>
        <dbReference type="EMBL" id="AAS21452.1"/>
    </source>
</evidence>
<gene>
    <name evidence="1" type="ORF">006-10</name>
</gene>
<reference evidence="1" key="2">
    <citation type="journal article" date="2005" name="Curr. Biol.">
        <title>Remodelling of the homeobox gene complement in the tunicate Oikopleura dioica.</title>
        <authorList>
            <person name="Edvardsen R.B."/>
            <person name="Seo H.C."/>
            <person name="Jensen M.F."/>
            <person name="Mialon A."/>
            <person name="Mikhaleva J."/>
            <person name="Bjordal M."/>
            <person name="Cartry J."/>
            <person name="Reinhardt R."/>
            <person name="Weissenbach J."/>
            <person name="Wincker P."/>
            <person name="Chourrout D."/>
        </authorList>
    </citation>
    <scope>NUCLEOTIDE SEQUENCE</scope>
</reference>
<dbReference type="AlphaFoldDB" id="Q675R2"/>
<name>Q675R2_OIKDI</name>
<sequence>MPSLVNQKTIRQFEKEDQDALIKYLVQSVIKRNEFNMEPFTNSLKRLTLDNADCEKTQEKILSDTIQDILKVFSKTHIKSRRSGEAAIASEDHRPNVQHHVFSLQFQLDYLQVKTNEDAQALAEKIIAKVENTAVHQRVGLQTLNRIMKKLEDRIEDGMINKWYDVLAETSYTGARKHARRKMKVATLEHEFENNKDSDAGFSLAKVFAENGEIVKSLKTWLDYWGRNRVKCDSSLVVWEFLRSLLNEQEAFEWLKQYRGFGSPVQFRKVLKSNDDDIYRLTDHRIRAVDGVKCHFGLRYSYAPRWKLLSRYIENIDCIFLEGIQLRKNNKLQFDENRLIVRSNTVSTRLGHARVILPICFSTPTSISSIDDFWFNMNPNEEKSHRRAINFKVERFSTHQNLVTQKAVTMKSPKALEFISGALELQSTHGRAASQATGVKLTYMWHLGTAQFFDAVKVSYYGGCGKHSFEIPVFFDYSPLYLISPENALTGVIAPFLLQICFSQLMNSWRRKKKNSTPLTHSAEILSSKKGDSTLFGDFKLISAVVNDEIDVVRPLSEILEYSKVLNCHKISSLPGFHGLDQLEGKHSLKISIITSRGRFSLKIPDGTVVDLTQFC</sequence>
<organism evidence="1">
    <name type="scientific">Oikopleura dioica</name>
    <name type="common">Tunicate</name>
    <dbReference type="NCBI Taxonomy" id="34765"/>
    <lineage>
        <taxon>Eukaryota</taxon>
        <taxon>Metazoa</taxon>
        <taxon>Chordata</taxon>
        <taxon>Tunicata</taxon>
        <taxon>Appendicularia</taxon>
        <taxon>Copelata</taxon>
        <taxon>Oikopleuridae</taxon>
        <taxon>Oikopleura</taxon>
    </lineage>
</organism>
<reference evidence="1" key="1">
    <citation type="journal article" date="2004" name="Nature">
        <title>Hox cluster disintegration with persistent anteroposterior order of expression in Oikopleura dioica.</title>
        <authorList>
            <person name="Seo H.C."/>
            <person name="Edvardsen R.B."/>
            <person name="Maeland A.D."/>
            <person name="Bjordal M."/>
            <person name="Jensen M.F."/>
            <person name="Hansen A."/>
            <person name="Flaat M."/>
            <person name="Weissenbach J."/>
            <person name="Lehrach H."/>
            <person name="Wincker P."/>
            <person name="Reinhardt R."/>
            <person name="Chourrout D."/>
        </authorList>
    </citation>
    <scope>NUCLEOTIDE SEQUENCE</scope>
</reference>
<dbReference type="EMBL" id="AY449462">
    <property type="protein sequence ID" value="AAS21452.1"/>
    <property type="molecule type" value="Genomic_DNA"/>
</dbReference>
<accession>Q675R2</accession>
<protein>
    <submittedName>
        <fullName evidence="1">Uncharacterized protein</fullName>
    </submittedName>
</protein>
<proteinExistence type="predicted"/>